<evidence type="ECO:0000256" key="2">
    <source>
        <dbReference type="ARBA" id="ARBA00022448"/>
    </source>
</evidence>
<sequence>MKQKDSAGAGKAGKQDAAPGPRTEEASLRELVEGCLVNDDFTPVLRLVFAPPPPPPAKDASGNGMPGAASPDSGAAPPPSPSPASAPAKPARGKAAAAPEGPPALLEMQRVLRSLAAEQDAAVTEICAVHAMEIATCVAELDRMVAAADELKGRVTAGGEALQRAGTSLAAAARELQTLLGAQRHLGAALGGVRAVRCLLRRCGAAGRLLGARRLFAALRLLAEIRAKDLATAMQVLSGNATAAGGGGGPGVGPAGASTGSGPLPPAPIPPKHQAAVTRLRGFLQTLVSDLEAAVEYFAVAEFNSWMVGVRAESRQVGLRAIRRAAIDRQLEEDESSERRQAAAGLMSERDAAVVAARAVVPAAFRKELAEEAAAPPTAMPVTAAGVAAAAAGQNGAAERGTASGRFRAAARAAAASVTLSGSTGAGAWAGAGGPSPSPSSGGAAGTGAGGAMSAAELASLHPGNPLQAAQAVLARHLSAAAAPPPPVAVVSDATVPLLQGVDMRGLHRCVHIHRCLGRMPALRRYYLEQRRLQIRADLAPPPAFLENYQAYLARVTGFFVVEDAVRTAAPDLLPPDAAALLWEAAAGSLRGVLGAALEEALGAGSPAAIMLLLKDFMLLVCSALTNRSFATAPITELLTASRLRYLDLLTASVALRVGRALASDSLAEGARVGSEAEAAEAARLGLPAALESGAWAGAARPAPPYTAPYTPAVPRTLAAVRGFVSDVLSYLRGLLSPWELLPAVVAARDRLVAKTVVDALADHTARLLGAPAPGQAAPPAAAAAPARGGGAAPPPAAAAAPWRPREVMRCVTNAWALAAAMTALDEWTLVQVRPLGAMAAAAAAAAASGASASAGGAPPPSLLSAASGRAGPRSATAAAAAAAGGGGDVGASAAASSGAVLAALRSVQDGGERGLLRLLAGRVEALVGAARAGIPWLPPGPLPAAPSAYAEDLLALLKETFDAAASILPRSSHLFLCRALVRAMGNAFMSLMKEGVKAYNLFALEALARDVALLDGYLAAGAAGVPGLGEEFAEPRQLCALLLSPRIEEVLIPEVRRQRYFALPLAGLVVVLERYREQARVGKERTGHVSRRTVEGVAKQLRQQMVTGTAVSGLRVLEDI</sequence>
<dbReference type="Gene3D" id="1.10.357.30">
    <property type="entry name" value="Exocyst complex subunit Sec15 C-terminal domain, N-terminal subdomain"/>
    <property type="match status" value="1"/>
</dbReference>
<dbReference type="InterPro" id="IPR007225">
    <property type="entry name" value="EXOC6/Sec15"/>
</dbReference>
<dbReference type="Pfam" id="PF20651">
    <property type="entry name" value="EXOC6_Sec15_N"/>
    <property type="match status" value="1"/>
</dbReference>
<dbReference type="PANTHER" id="PTHR12702:SF0">
    <property type="entry name" value="EXOCYST COMPLEX COMPONENT 6"/>
    <property type="match status" value="1"/>
</dbReference>
<gene>
    <name evidence="8" type="ORF">HYH03_016264</name>
</gene>
<feature type="compositionally biased region" description="Low complexity" evidence="5">
    <location>
        <begin position="66"/>
        <end position="75"/>
    </location>
</feature>
<feature type="region of interest" description="Disordered" evidence="5">
    <location>
        <begin position="244"/>
        <end position="266"/>
    </location>
</feature>
<keyword evidence="3" id="KW-0268">Exocytosis</keyword>
<evidence type="ECO:0000256" key="4">
    <source>
        <dbReference type="ARBA" id="ARBA00023054"/>
    </source>
</evidence>
<keyword evidence="4" id="KW-0175">Coiled coil</keyword>
<dbReference type="GO" id="GO:0090522">
    <property type="term" value="P:vesicle tethering involved in exocytosis"/>
    <property type="evidence" value="ECO:0007669"/>
    <property type="project" value="InterPro"/>
</dbReference>
<evidence type="ECO:0000256" key="1">
    <source>
        <dbReference type="ARBA" id="ARBA00007944"/>
    </source>
</evidence>
<dbReference type="Gene3D" id="1.20.58.670">
    <property type="entry name" value="Dsl1p vesicle tethering complex, Tip20p subunit, domain D"/>
    <property type="match status" value="1"/>
</dbReference>
<dbReference type="Proteomes" id="UP000612055">
    <property type="component" value="Unassembled WGS sequence"/>
</dbReference>
<dbReference type="EMBL" id="JAEHOE010000138">
    <property type="protein sequence ID" value="KAG2484967.1"/>
    <property type="molecule type" value="Genomic_DNA"/>
</dbReference>
<protein>
    <submittedName>
        <fullName evidence="8">Uncharacterized protein</fullName>
    </submittedName>
</protein>
<dbReference type="GO" id="GO:0006886">
    <property type="term" value="P:intracellular protein transport"/>
    <property type="evidence" value="ECO:0007669"/>
    <property type="project" value="InterPro"/>
</dbReference>
<evidence type="ECO:0000259" key="7">
    <source>
        <dbReference type="Pfam" id="PF20651"/>
    </source>
</evidence>
<feature type="compositionally biased region" description="Low complexity" evidence="5">
    <location>
        <begin position="85"/>
        <end position="99"/>
    </location>
</feature>
<feature type="compositionally biased region" description="Low complexity" evidence="5">
    <location>
        <begin position="772"/>
        <end position="787"/>
    </location>
</feature>
<keyword evidence="9" id="KW-1185">Reference proteome</keyword>
<feature type="region of interest" description="Disordered" evidence="5">
    <location>
        <begin position="851"/>
        <end position="870"/>
    </location>
</feature>
<feature type="domain" description="Exocyst complex component EXOC6/Sec15 N-terminal" evidence="7">
    <location>
        <begin position="112"/>
        <end position="231"/>
    </location>
</feature>
<evidence type="ECO:0000256" key="5">
    <source>
        <dbReference type="SAM" id="MobiDB-lite"/>
    </source>
</evidence>
<dbReference type="InterPro" id="IPR042045">
    <property type="entry name" value="EXOC6/Sec15_C_dom1"/>
</dbReference>
<keyword evidence="2" id="KW-0813">Transport</keyword>
<dbReference type="GO" id="GO:0016020">
    <property type="term" value="C:membrane"/>
    <property type="evidence" value="ECO:0007669"/>
    <property type="project" value="TreeGrafter"/>
</dbReference>
<evidence type="ECO:0000259" key="6">
    <source>
        <dbReference type="Pfam" id="PF04091"/>
    </source>
</evidence>
<name>A0A835XHW0_9CHLO</name>
<feature type="region of interest" description="Disordered" evidence="5">
    <location>
        <begin position="46"/>
        <end position="100"/>
    </location>
</feature>
<feature type="region of interest" description="Disordered" evidence="5">
    <location>
        <begin position="430"/>
        <end position="449"/>
    </location>
</feature>
<feature type="region of interest" description="Disordered" evidence="5">
    <location>
        <begin position="772"/>
        <end position="804"/>
    </location>
</feature>
<feature type="compositionally biased region" description="Gly residues" evidence="5">
    <location>
        <begin position="244"/>
        <end position="254"/>
    </location>
</feature>
<evidence type="ECO:0000313" key="9">
    <source>
        <dbReference type="Proteomes" id="UP000612055"/>
    </source>
</evidence>
<comment type="similarity">
    <text evidence="1">Belongs to the SEC15 family.</text>
</comment>
<evidence type="ECO:0000313" key="8">
    <source>
        <dbReference type="EMBL" id="KAG2484967.1"/>
    </source>
</evidence>
<feature type="region of interest" description="Disordered" evidence="5">
    <location>
        <begin position="1"/>
        <end position="26"/>
    </location>
</feature>
<dbReference type="AlphaFoldDB" id="A0A835XHW0"/>
<dbReference type="InterPro" id="IPR042044">
    <property type="entry name" value="EXOC6PINT-1/Sec15/Tip20_C_dom2"/>
</dbReference>
<comment type="caution">
    <text evidence="8">The sequence shown here is derived from an EMBL/GenBank/DDBJ whole genome shotgun (WGS) entry which is preliminary data.</text>
</comment>
<dbReference type="GO" id="GO:0006893">
    <property type="term" value="P:Golgi to plasma membrane transport"/>
    <property type="evidence" value="ECO:0007669"/>
    <property type="project" value="TreeGrafter"/>
</dbReference>
<accession>A0A835XHW0</accession>
<evidence type="ECO:0000256" key="3">
    <source>
        <dbReference type="ARBA" id="ARBA00022483"/>
    </source>
</evidence>
<dbReference type="Pfam" id="PF04091">
    <property type="entry name" value="Sec15_C"/>
    <property type="match status" value="1"/>
</dbReference>
<dbReference type="GO" id="GO:0000145">
    <property type="term" value="C:exocyst"/>
    <property type="evidence" value="ECO:0007669"/>
    <property type="project" value="TreeGrafter"/>
</dbReference>
<dbReference type="InterPro" id="IPR048359">
    <property type="entry name" value="EXOC6_Sec15_N"/>
</dbReference>
<dbReference type="OrthoDB" id="10267033at2759"/>
<dbReference type="PANTHER" id="PTHR12702">
    <property type="entry name" value="SEC15"/>
    <property type="match status" value="1"/>
</dbReference>
<dbReference type="InterPro" id="IPR046361">
    <property type="entry name" value="EXOC6/Sec15_C"/>
</dbReference>
<reference evidence="8" key="1">
    <citation type="journal article" date="2020" name="bioRxiv">
        <title>Comparative genomics of Chlamydomonas.</title>
        <authorList>
            <person name="Craig R.J."/>
            <person name="Hasan A.R."/>
            <person name="Ness R.W."/>
            <person name="Keightley P.D."/>
        </authorList>
    </citation>
    <scope>NUCLEOTIDE SEQUENCE</scope>
    <source>
        <strain evidence="8">CCAP 11/70</strain>
    </source>
</reference>
<feature type="domain" description="Exocyst complex subunit EXOC6/Sec15 C-terminal" evidence="6">
    <location>
        <begin position="903"/>
        <end position="1074"/>
    </location>
</feature>
<proteinExistence type="inferred from homology"/>
<organism evidence="8 9">
    <name type="scientific">Edaphochlamys debaryana</name>
    <dbReference type="NCBI Taxonomy" id="47281"/>
    <lineage>
        <taxon>Eukaryota</taxon>
        <taxon>Viridiplantae</taxon>
        <taxon>Chlorophyta</taxon>
        <taxon>core chlorophytes</taxon>
        <taxon>Chlorophyceae</taxon>
        <taxon>CS clade</taxon>
        <taxon>Chlamydomonadales</taxon>
        <taxon>Chlamydomonadales incertae sedis</taxon>
        <taxon>Edaphochlamys</taxon>
    </lineage>
</organism>